<dbReference type="Pfam" id="PF14345">
    <property type="entry name" value="GDYXXLXY"/>
    <property type="match status" value="1"/>
</dbReference>
<keyword evidence="1" id="KW-0472">Membrane</keyword>
<proteinExistence type="predicted"/>
<sequence>MLDRLLRRELNPLLAAIVCSVVLVGSLVVMIQGRAAILRDGAEIVLKTEPVDPRDLMRGDYVRLGYTDISSIDKGLIEGGWPAQDTTAPVWLILAPGGDGAYVPKAARFSKPSVMALQELVVLRSLPVRITVARPDGGLNSIGPLRFGIERYYVPEGEGLEIEKAQNEGRTTVAVRVSEDGEPQISRLMIDGETLYEEPLY</sequence>
<organism evidence="2 3">
    <name type="scientific">Hoeflea alexandrii</name>
    <dbReference type="NCBI Taxonomy" id="288436"/>
    <lineage>
        <taxon>Bacteria</taxon>
        <taxon>Pseudomonadati</taxon>
        <taxon>Pseudomonadota</taxon>
        <taxon>Alphaproteobacteria</taxon>
        <taxon>Hyphomicrobiales</taxon>
        <taxon>Rhizobiaceae</taxon>
        <taxon>Hoeflea</taxon>
    </lineage>
</organism>
<feature type="transmembrane region" description="Helical" evidence="1">
    <location>
        <begin position="12"/>
        <end position="31"/>
    </location>
</feature>
<keyword evidence="3" id="KW-1185">Reference proteome</keyword>
<keyword evidence="1" id="KW-1133">Transmembrane helix</keyword>
<protein>
    <recommendedName>
        <fullName evidence="4">GDYXXLXY domain-containing protein</fullName>
    </recommendedName>
</protein>
<keyword evidence="1" id="KW-0812">Transmembrane</keyword>
<accession>A0ABT1CR74</accession>
<comment type="caution">
    <text evidence="2">The sequence shown here is derived from an EMBL/GenBank/DDBJ whole genome shotgun (WGS) entry which is preliminary data.</text>
</comment>
<evidence type="ECO:0000313" key="3">
    <source>
        <dbReference type="Proteomes" id="UP001320715"/>
    </source>
</evidence>
<dbReference type="Proteomes" id="UP001320715">
    <property type="component" value="Unassembled WGS sequence"/>
</dbReference>
<reference evidence="2 3" key="1">
    <citation type="submission" date="2020-01" db="EMBL/GenBank/DDBJ databases">
        <title>Genomes of bacteria type strains.</title>
        <authorList>
            <person name="Chen J."/>
            <person name="Zhu S."/>
            <person name="Yang J."/>
        </authorList>
    </citation>
    <scope>NUCLEOTIDE SEQUENCE [LARGE SCALE GENOMIC DNA]</scope>
    <source>
        <strain evidence="2 3">DSM 16655</strain>
    </source>
</reference>
<evidence type="ECO:0000256" key="1">
    <source>
        <dbReference type="SAM" id="Phobius"/>
    </source>
</evidence>
<gene>
    <name evidence="2" type="ORF">GTW23_07960</name>
</gene>
<dbReference type="InterPro" id="IPR025833">
    <property type="entry name" value="GDYXXLXY"/>
</dbReference>
<name>A0ABT1CR74_9HYPH</name>
<dbReference type="EMBL" id="JAAAML010000001">
    <property type="protein sequence ID" value="MCO6408106.1"/>
    <property type="molecule type" value="Genomic_DNA"/>
</dbReference>
<evidence type="ECO:0008006" key="4">
    <source>
        <dbReference type="Google" id="ProtNLM"/>
    </source>
</evidence>
<evidence type="ECO:0000313" key="2">
    <source>
        <dbReference type="EMBL" id="MCO6408106.1"/>
    </source>
</evidence>